<evidence type="ECO:0000313" key="1">
    <source>
        <dbReference type="EMBL" id="KAI8011221.1"/>
    </source>
</evidence>
<evidence type="ECO:0000313" key="2">
    <source>
        <dbReference type="Proteomes" id="UP001060215"/>
    </source>
</evidence>
<sequence>MVRGQKMWESLILSAVVLHLLLLRNELGITWTRTLWCSVDLVILITAMEIFGAFVISDEDISYISGDDQQLAGKTSSYKEELHETVDELWVLFCFIFFVHDIRVDGLWFLLFFWINDIRIRHGVCF</sequence>
<dbReference type="EMBL" id="CM045762">
    <property type="protein sequence ID" value="KAI8011221.1"/>
    <property type="molecule type" value="Genomic_DNA"/>
</dbReference>
<dbReference type="Proteomes" id="UP001060215">
    <property type="component" value="Chromosome 5"/>
</dbReference>
<name>A0ACC0HDL6_9ERIC</name>
<comment type="caution">
    <text evidence="1">The sequence shown here is derived from an EMBL/GenBank/DDBJ whole genome shotgun (WGS) entry which is preliminary data.</text>
</comment>
<gene>
    <name evidence="1" type="ORF">LOK49_LG06G00273</name>
</gene>
<organism evidence="1 2">
    <name type="scientific">Camellia lanceoleosa</name>
    <dbReference type="NCBI Taxonomy" id="1840588"/>
    <lineage>
        <taxon>Eukaryota</taxon>
        <taxon>Viridiplantae</taxon>
        <taxon>Streptophyta</taxon>
        <taxon>Embryophyta</taxon>
        <taxon>Tracheophyta</taxon>
        <taxon>Spermatophyta</taxon>
        <taxon>Magnoliopsida</taxon>
        <taxon>eudicotyledons</taxon>
        <taxon>Gunneridae</taxon>
        <taxon>Pentapetalae</taxon>
        <taxon>asterids</taxon>
        <taxon>Ericales</taxon>
        <taxon>Theaceae</taxon>
        <taxon>Camellia</taxon>
    </lineage>
</organism>
<keyword evidence="2" id="KW-1185">Reference proteome</keyword>
<accession>A0ACC0HDL6</accession>
<reference evidence="1 2" key="1">
    <citation type="journal article" date="2022" name="Plant J.">
        <title>Chromosome-level genome of Camellia lanceoleosa provides a valuable resource for understanding genome evolution and self-incompatibility.</title>
        <authorList>
            <person name="Gong W."/>
            <person name="Xiao S."/>
            <person name="Wang L."/>
            <person name="Liao Z."/>
            <person name="Chang Y."/>
            <person name="Mo W."/>
            <person name="Hu G."/>
            <person name="Li W."/>
            <person name="Zhao G."/>
            <person name="Zhu H."/>
            <person name="Hu X."/>
            <person name="Ji K."/>
            <person name="Xiang X."/>
            <person name="Song Q."/>
            <person name="Yuan D."/>
            <person name="Jin S."/>
            <person name="Zhang L."/>
        </authorList>
    </citation>
    <scope>NUCLEOTIDE SEQUENCE [LARGE SCALE GENOMIC DNA]</scope>
    <source>
        <strain evidence="1">SQ_2022a</strain>
    </source>
</reference>
<protein>
    <submittedName>
        <fullName evidence="1">Uncharacterized protein</fullName>
    </submittedName>
</protein>
<proteinExistence type="predicted"/>